<keyword evidence="2" id="KW-1185">Reference proteome</keyword>
<protein>
    <submittedName>
        <fullName evidence="1">Uncharacterized protein</fullName>
    </submittedName>
</protein>
<evidence type="ECO:0000313" key="1">
    <source>
        <dbReference type="EMBL" id="KAK1862392.1"/>
    </source>
</evidence>
<proteinExistence type="predicted"/>
<reference evidence="1" key="1">
    <citation type="submission" date="2019-11" db="EMBL/GenBank/DDBJ databases">
        <title>Nori genome reveals adaptations in red seaweeds to the harsh intertidal environment.</title>
        <authorList>
            <person name="Wang D."/>
            <person name="Mao Y."/>
        </authorList>
    </citation>
    <scope>NUCLEOTIDE SEQUENCE</scope>
    <source>
        <tissue evidence="1">Gametophyte</tissue>
    </source>
</reference>
<accession>A0ACC3BXY1</accession>
<comment type="caution">
    <text evidence="1">The sequence shown here is derived from an EMBL/GenBank/DDBJ whole genome shotgun (WGS) entry which is preliminary data.</text>
</comment>
<sequence>MARALHALLPPIEVVAGSPYNIEPPPLPDGAEEGSDGVEREVIPTPFVQVPLNVTEDRLIGSVDVEASVKQGATIFQPGLLARAHRGVLYIDEINLLDDGLANILLEVISGGVVRVEREGISFTHPCVPLVIATYNPEEGDMRLHLLDRMAVNLSVDAAPLNMEQRLEAVGSATTYSDDPEAFVESVADATSEMATNIVLAREYLNDIRLTKDQLKYLATEAVRARVQGHRAELFASELARASAALEARDVVSANDLKLAVQLAILPRKSQSAGAAGGRGLIFSQDRGRYIKAMLPRGGTQRLAVDATLRSAAPYQKSRRARAPEGSTRKVFVEQGDMRVKRLARKAGALIIFLVDASGSMALNRMNAAKGAAIRLLTEAYQTRDKICLIPFQGDKADVLLPPTKSIAMAKRRLETMPCGGGSPLAHGLSLAVRTGLNAVKGGDVGKVMVVCITDGRANVELAKADGGGGGMVVEGEVAEKMSKQDLKDEVLALAKQMRAIPGLELLCVDTENKFVSTGFAKEVADAAGGTYHYLPKATEAAVADVAGGAIAAMRAM</sequence>
<gene>
    <name evidence="1" type="ORF">I4F81_004966</name>
</gene>
<organism evidence="1 2">
    <name type="scientific">Pyropia yezoensis</name>
    <name type="common">Susabi-nori</name>
    <name type="synonym">Porphyra yezoensis</name>
    <dbReference type="NCBI Taxonomy" id="2788"/>
    <lineage>
        <taxon>Eukaryota</taxon>
        <taxon>Rhodophyta</taxon>
        <taxon>Bangiophyceae</taxon>
        <taxon>Bangiales</taxon>
        <taxon>Bangiaceae</taxon>
        <taxon>Pyropia</taxon>
    </lineage>
</organism>
<dbReference type="Proteomes" id="UP000798662">
    <property type="component" value="Chromosome 1"/>
</dbReference>
<evidence type="ECO:0000313" key="2">
    <source>
        <dbReference type="Proteomes" id="UP000798662"/>
    </source>
</evidence>
<name>A0ACC3BXY1_PYRYE</name>
<dbReference type="EMBL" id="CM020618">
    <property type="protein sequence ID" value="KAK1862392.1"/>
    <property type="molecule type" value="Genomic_DNA"/>
</dbReference>